<keyword evidence="1" id="KW-1133">Transmembrane helix</keyword>
<dbReference type="AlphaFoldDB" id="A0AA36HD64"/>
<reference evidence="2" key="1">
    <citation type="submission" date="2023-07" db="EMBL/GenBank/DDBJ databases">
        <authorList>
            <consortium name="CYATHOMIX"/>
        </authorList>
    </citation>
    <scope>NUCLEOTIDE SEQUENCE</scope>
    <source>
        <strain evidence="2">N/A</strain>
    </source>
</reference>
<organism evidence="2 3">
    <name type="scientific">Cylicocyclus nassatus</name>
    <name type="common">Nematode worm</name>
    <dbReference type="NCBI Taxonomy" id="53992"/>
    <lineage>
        <taxon>Eukaryota</taxon>
        <taxon>Metazoa</taxon>
        <taxon>Ecdysozoa</taxon>
        <taxon>Nematoda</taxon>
        <taxon>Chromadorea</taxon>
        <taxon>Rhabditida</taxon>
        <taxon>Rhabditina</taxon>
        <taxon>Rhabditomorpha</taxon>
        <taxon>Strongyloidea</taxon>
        <taxon>Strongylidae</taxon>
        <taxon>Cylicocyclus</taxon>
    </lineage>
</organism>
<accession>A0AA36HD64</accession>
<protein>
    <submittedName>
        <fullName evidence="2">Uncharacterized protein</fullName>
    </submittedName>
</protein>
<keyword evidence="1" id="KW-0812">Transmembrane</keyword>
<comment type="caution">
    <text evidence="2">The sequence shown here is derived from an EMBL/GenBank/DDBJ whole genome shotgun (WGS) entry which is preliminary data.</text>
</comment>
<keyword evidence="1" id="KW-0472">Membrane</keyword>
<proteinExistence type="predicted"/>
<evidence type="ECO:0000313" key="3">
    <source>
        <dbReference type="Proteomes" id="UP001176961"/>
    </source>
</evidence>
<evidence type="ECO:0000256" key="1">
    <source>
        <dbReference type="SAM" id="Phobius"/>
    </source>
</evidence>
<name>A0AA36HD64_CYLNA</name>
<dbReference type="EMBL" id="CATQJL010000316">
    <property type="protein sequence ID" value="CAJ0608007.1"/>
    <property type="molecule type" value="Genomic_DNA"/>
</dbReference>
<keyword evidence="3" id="KW-1185">Reference proteome</keyword>
<evidence type="ECO:0000313" key="2">
    <source>
        <dbReference type="EMBL" id="CAJ0608007.1"/>
    </source>
</evidence>
<feature type="transmembrane region" description="Helical" evidence="1">
    <location>
        <begin position="41"/>
        <end position="58"/>
    </location>
</feature>
<sequence length="154" mass="17771">MEERRRQYEESIQNKVLTEYIRIINIPIGDHKEFNLMCDDFLARVGLMILLILGSLNIQQRLKEGIKEPEIRIKRAKIKVEGLGSFDPIVLALRLKMDCAHWNGSPFEELLDFKLQKEYKEETMHISELHLPGLGNKENLPPEASYLEAVVGVA</sequence>
<dbReference type="Proteomes" id="UP001176961">
    <property type="component" value="Unassembled WGS sequence"/>
</dbReference>
<gene>
    <name evidence="2" type="ORF">CYNAS_LOCUS19990</name>
</gene>